<protein>
    <submittedName>
        <fullName evidence="1">Gliding motility-associated C-terminal domain-containing protein</fullName>
    </submittedName>
</protein>
<proteinExistence type="predicted"/>
<dbReference type="Pfam" id="PF13585">
    <property type="entry name" value="CHU_C"/>
    <property type="match status" value="1"/>
</dbReference>
<gene>
    <name evidence="1" type="ORF">Q5H93_23375</name>
</gene>
<sequence length="600" mass="63264">MCGLAPNNVQLEVLQGTVTTFPLCNGSQPGTFVYTPTAAGPITIYANGNSGNPGDPALFFYRNFQVFDSPTPDFDVAGCLNNNTLITLKPGSSYDRYIANFDGGPQRVPLMPGTANVVASGGATGVTVVGFYNDNTLCRDSLRKSFTLPPTPTPLSFNRLTQAPRAGTAATVTVAGLQSGYQYSIIREDAAAPGGFSTVLDLPASTAGTATLPGAAQGCYRLRRVDACQLQPATSDPICALDLSVTAVPGQNVLSVSYSGAGASAFRIERNGTLLTTLPAVGPYTDAAVLCGSSYTYRVTAVLPNGAESVSNEGTVTALSNNIPPPVPPLVASFTLNNTVSLTPVLASPRVPRGSVLRYRKTVGSRPARDFASDTTGRAIADPTSFDSLRVAPPCYTVRFVDVCGNSSAESSPTCPAFLTATPADNEGNTVNLSWTNFTGPDPAAPTSYELLRLAPDGSTLSTLPVSGNSVTDFTPPADRQVLRYRLRISGGGIPADTVSYSNVASVARRVRLQLPTAFTPNGDGLNDVLEVKGRFLENYSFVVVDRNGMEVFNSTQRSETWDGRIKSRAPVNGAYVWRFQQIDETGKLIRETGTITILQ</sequence>
<name>A0ABT9BHF7_9BACT</name>
<dbReference type="EMBL" id="JAUQSY010000024">
    <property type="protein sequence ID" value="MDO7877697.1"/>
    <property type="molecule type" value="Genomic_DNA"/>
</dbReference>
<keyword evidence="2" id="KW-1185">Reference proteome</keyword>
<evidence type="ECO:0000313" key="1">
    <source>
        <dbReference type="EMBL" id="MDO7877697.1"/>
    </source>
</evidence>
<organism evidence="1 2">
    <name type="scientific">Hymenobacter aranciens</name>
    <dbReference type="NCBI Taxonomy" id="3063996"/>
    <lineage>
        <taxon>Bacteria</taxon>
        <taxon>Pseudomonadati</taxon>
        <taxon>Bacteroidota</taxon>
        <taxon>Cytophagia</taxon>
        <taxon>Cytophagales</taxon>
        <taxon>Hymenobacteraceae</taxon>
        <taxon>Hymenobacter</taxon>
    </lineage>
</organism>
<reference evidence="1" key="1">
    <citation type="submission" date="2023-07" db="EMBL/GenBank/DDBJ databases">
        <authorList>
            <person name="Kim M.K."/>
        </authorList>
    </citation>
    <scope>NUCLEOTIDE SEQUENCE</scope>
    <source>
        <strain evidence="1">ASUV-10-1</strain>
    </source>
</reference>
<dbReference type="InterPro" id="IPR026341">
    <property type="entry name" value="T9SS_type_B"/>
</dbReference>
<comment type="caution">
    <text evidence="1">The sequence shown here is derived from an EMBL/GenBank/DDBJ whole genome shotgun (WGS) entry which is preliminary data.</text>
</comment>
<accession>A0ABT9BHF7</accession>
<evidence type="ECO:0000313" key="2">
    <source>
        <dbReference type="Proteomes" id="UP001176429"/>
    </source>
</evidence>
<dbReference type="Proteomes" id="UP001176429">
    <property type="component" value="Unassembled WGS sequence"/>
</dbReference>
<dbReference type="NCBIfam" id="TIGR04131">
    <property type="entry name" value="Bac_Flav_CTERM"/>
    <property type="match status" value="1"/>
</dbReference>
<dbReference type="RefSeq" id="WP_305009152.1">
    <property type="nucleotide sequence ID" value="NZ_JAUQSY010000024.1"/>
</dbReference>